<dbReference type="InterPro" id="IPR029044">
    <property type="entry name" value="Nucleotide-diphossugar_trans"/>
</dbReference>
<keyword evidence="12" id="KW-0276">Fatty acid metabolism</keyword>
<keyword evidence="18 26" id="KW-0472">Membrane</keyword>
<dbReference type="InterPro" id="IPR001104">
    <property type="entry name" value="3-oxo-5_a-steroid_4-DH_C"/>
</dbReference>
<evidence type="ECO:0000256" key="11">
    <source>
        <dbReference type="ARBA" id="ARBA00022824"/>
    </source>
</evidence>
<keyword evidence="7" id="KW-0963">Cytoplasm</keyword>
<comment type="pathway">
    <text evidence="3">Lipid metabolism; fatty acid biosynthesis.</text>
</comment>
<dbReference type="CDD" id="cd01801">
    <property type="entry name" value="Ubl_TECR_like"/>
    <property type="match status" value="1"/>
</dbReference>
<dbReference type="FunFam" id="3.10.20.90:FF:000131">
    <property type="entry name" value="trans-2,3-enoyl-CoA reductase-like"/>
    <property type="match status" value="1"/>
</dbReference>
<name>A0A8S1HG75_9PELO</name>
<evidence type="ECO:0000256" key="18">
    <source>
        <dbReference type="ARBA" id="ARBA00023136"/>
    </source>
</evidence>
<dbReference type="InterPro" id="IPR005835">
    <property type="entry name" value="NTP_transferase_dom"/>
</dbReference>
<dbReference type="Gene3D" id="3.10.20.90">
    <property type="entry name" value="Phosphatidylinositol 3-kinase Catalytic Subunit, Chain A, domain 1"/>
    <property type="match status" value="1"/>
</dbReference>
<keyword evidence="16" id="KW-0560">Oxidoreductase</keyword>
<evidence type="ECO:0000256" key="22">
    <source>
        <dbReference type="ARBA" id="ARBA00045373"/>
    </source>
</evidence>
<dbReference type="PANTHER" id="PTHR45989:SF1">
    <property type="entry name" value="TRANSLATION INITIATION FACTOR EIF-2B SUBUNIT GAMMA"/>
    <property type="match status" value="1"/>
</dbReference>
<evidence type="ECO:0000256" key="7">
    <source>
        <dbReference type="ARBA" id="ARBA00022490"/>
    </source>
</evidence>
<accession>A0A8S1HG75</accession>
<dbReference type="GO" id="GO:0102758">
    <property type="term" value="F:very-long-chain enoyl-CoA reductase activity"/>
    <property type="evidence" value="ECO:0007669"/>
    <property type="project" value="UniProtKB-EC"/>
</dbReference>
<comment type="catalytic activity">
    <reaction evidence="24">
        <text>a very-long-chain 2,3-saturated fatty acyl-CoA + NADP(+) = a very-long-chain (2E)-enoyl-CoA + NADPH + H(+)</text>
        <dbReference type="Rhea" id="RHEA:14473"/>
        <dbReference type="ChEBI" id="CHEBI:15378"/>
        <dbReference type="ChEBI" id="CHEBI:57783"/>
        <dbReference type="ChEBI" id="CHEBI:58349"/>
        <dbReference type="ChEBI" id="CHEBI:83724"/>
        <dbReference type="ChEBI" id="CHEBI:83728"/>
        <dbReference type="EC" id="1.3.1.93"/>
    </reaction>
</comment>
<dbReference type="GO" id="GO:0005085">
    <property type="term" value="F:guanyl-nucleotide exchange factor activity"/>
    <property type="evidence" value="ECO:0007669"/>
    <property type="project" value="TreeGrafter"/>
</dbReference>
<feature type="domain" description="Ubiquitin-like" evidence="27">
    <location>
        <begin position="24"/>
        <end position="77"/>
    </location>
</feature>
<organism evidence="28 29">
    <name type="scientific">Caenorhabditis auriculariae</name>
    <dbReference type="NCBI Taxonomy" id="2777116"/>
    <lineage>
        <taxon>Eukaryota</taxon>
        <taxon>Metazoa</taxon>
        <taxon>Ecdysozoa</taxon>
        <taxon>Nematoda</taxon>
        <taxon>Chromadorea</taxon>
        <taxon>Rhabditida</taxon>
        <taxon>Rhabditina</taxon>
        <taxon>Rhabditomorpha</taxon>
        <taxon>Rhabditoidea</taxon>
        <taxon>Rhabditidae</taxon>
        <taxon>Peloderinae</taxon>
        <taxon>Caenorhabditis</taxon>
    </lineage>
</organism>
<dbReference type="GO" id="GO:0005829">
    <property type="term" value="C:cytosol"/>
    <property type="evidence" value="ECO:0007669"/>
    <property type="project" value="UniProtKB-SubCell"/>
</dbReference>
<keyword evidence="8" id="KW-0444">Lipid biosynthesis</keyword>
<sequence>MVSSALEIFDAKKTDRLLLTLEGVTGAETVLAIKKRIAQKIGKLNVERQSLRLEPKGKSVSDDSKLSDLNISSQKGVIYLKDLGPQIPWKTVFLVEYAGPFFIYPLFYLRPSFIYGSAAATKNVHTAVTYAFLCWSLHYAKRLFETQFIHRFSNGTMPRFNLFKNCSYYWGFAAFVAYFVNHPLFTPPSFGNAQIYLGLTGFLISEFGNLSIHILLRNLRPPGTRERRIPKPDGNPLSLLFNYVSCPNYTYEASAWLSFSLMVQSLPALLFTAAGFFQMMIWAKNKHRAYIKEFPDYPRSRLTVRKTEMSEIQGVVLCSGAGTRMTALTEEIPKCLLPVVGVPMFIYPVSSLLRAGLKDIKIFVRENVRDALWASLEEFGLEKTAQFEIISVTREQEEYGTADVLRNYASRITKDALVVSCDFVSDCSLIPMIDLFRVEKATLVALVSDTCVGGAAPGKAEKKSKKTKASDLMAISEERGRIAYLSAEEDFDSSIHTERWKFPRISLTSKYNDCHVYAIRHSALQVLQRSKTDKFSSLKADFIPYLIDQQFDENCEVSCFAYRLPHENGFVTAHANTISTYFEVNKAMLKSFTRLFPHKGTGRSFNYRETGVAMHESRVENDVEVGDKVVIKRTVALSGCKLGGNAKLKESLLLSDVKVGLGASITHSIVCEGAEIGENADINNCIVGPGQKVAPKAKISNEVLQDESNEEWAEA</sequence>
<evidence type="ECO:0000256" key="6">
    <source>
        <dbReference type="ARBA" id="ARBA00012530"/>
    </source>
</evidence>
<evidence type="ECO:0000256" key="15">
    <source>
        <dbReference type="ARBA" id="ARBA00022989"/>
    </source>
</evidence>
<dbReference type="InterPro" id="IPR029071">
    <property type="entry name" value="Ubiquitin-like_domsf"/>
</dbReference>
<feature type="transmembrane region" description="Helical" evidence="26">
    <location>
        <begin position="196"/>
        <end position="216"/>
    </location>
</feature>
<dbReference type="GO" id="GO:0003743">
    <property type="term" value="F:translation initiation factor activity"/>
    <property type="evidence" value="ECO:0007669"/>
    <property type="project" value="UniProtKB-KW"/>
</dbReference>
<dbReference type="PROSITE" id="PS50244">
    <property type="entry name" value="S5A_REDUCTASE"/>
    <property type="match status" value="1"/>
</dbReference>
<evidence type="ECO:0000256" key="8">
    <source>
        <dbReference type="ARBA" id="ARBA00022516"/>
    </source>
</evidence>
<dbReference type="InterPro" id="IPR051960">
    <property type="entry name" value="eIF2B_gamma"/>
</dbReference>
<reference evidence="28" key="1">
    <citation type="submission" date="2020-10" db="EMBL/GenBank/DDBJ databases">
        <authorList>
            <person name="Kikuchi T."/>
        </authorList>
    </citation>
    <scope>NUCLEOTIDE SEQUENCE</scope>
    <source>
        <strain evidence="28">NKZ352</strain>
    </source>
</reference>
<dbReference type="SUPFAM" id="SSF54236">
    <property type="entry name" value="Ubiquitin-like"/>
    <property type="match status" value="1"/>
</dbReference>
<feature type="transmembrane region" description="Helical" evidence="26">
    <location>
        <begin position="265"/>
        <end position="283"/>
    </location>
</feature>
<comment type="similarity">
    <text evidence="4">Belongs to the steroid 5-alpha reductase family.</text>
</comment>
<evidence type="ECO:0000256" key="14">
    <source>
        <dbReference type="ARBA" id="ARBA00022917"/>
    </source>
</evidence>
<evidence type="ECO:0000256" key="17">
    <source>
        <dbReference type="ARBA" id="ARBA00023098"/>
    </source>
</evidence>
<evidence type="ECO:0000256" key="10">
    <source>
        <dbReference type="ARBA" id="ARBA00022692"/>
    </source>
</evidence>
<keyword evidence="14" id="KW-0648">Protein biosynthesis</keyword>
<keyword evidence="15 26" id="KW-1133">Transmembrane helix</keyword>
<dbReference type="PROSITE" id="PS50053">
    <property type="entry name" value="UBIQUITIN_2"/>
    <property type="match status" value="1"/>
</dbReference>
<evidence type="ECO:0000313" key="29">
    <source>
        <dbReference type="Proteomes" id="UP000835052"/>
    </source>
</evidence>
<evidence type="ECO:0000256" key="5">
    <source>
        <dbReference type="ARBA" id="ARBA00007878"/>
    </source>
</evidence>
<feature type="transmembrane region" description="Helical" evidence="26">
    <location>
        <begin position="167"/>
        <end position="184"/>
    </location>
</feature>
<dbReference type="InterPro" id="IPR056729">
    <property type="entry name" value="GMPPB_C"/>
</dbReference>
<dbReference type="OrthoDB" id="540503at2759"/>
<comment type="function">
    <text evidence="25">Catalyzes the last of the four reactions of the long-chain fatty acids elongation cycle. This endoplasmic reticulum-bound enzymatic process, allows the addition of 2 carbons to the chain of long- and very long-chain fatty acids/VLCFAs per cycle. This enzyme reduces the trans-2,3-enoyl-CoA fatty acid intermediate to an acyl-CoA that can be further elongated by entering a new cycle of elongation. Thereby, it participates in the production of VLCFAs of different chain lengths that are involved in multiple biological processes as precursors of membrane lipids and lipid mediators.</text>
</comment>
<keyword evidence="29" id="KW-1185">Reference proteome</keyword>
<dbReference type="Pfam" id="PF25087">
    <property type="entry name" value="GMPPB_C"/>
    <property type="match status" value="1"/>
</dbReference>
<dbReference type="Proteomes" id="UP000835052">
    <property type="component" value="Unassembled WGS sequence"/>
</dbReference>
<evidence type="ECO:0000256" key="23">
    <source>
        <dbReference type="ARBA" id="ARBA00046432"/>
    </source>
</evidence>
<evidence type="ECO:0000256" key="4">
    <source>
        <dbReference type="ARBA" id="ARBA00007742"/>
    </source>
</evidence>
<evidence type="ECO:0000256" key="9">
    <source>
        <dbReference type="ARBA" id="ARBA00022540"/>
    </source>
</evidence>
<dbReference type="AlphaFoldDB" id="A0A8S1HG75"/>
<evidence type="ECO:0000256" key="26">
    <source>
        <dbReference type="SAM" id="Phobius"/>
    </source>
</evidence>
<dbReference type="GO" id="GO:0005789">
    <property type="term" value="C:endoplasmic reticulum membrane"/>
    <property type="evidence" value="ECO:0007669"/>
    <property type="project" value="UniProtKB-SubCell"/>
</dbReference>
<evidence type="ECO:0000256" key="3">
    <source>
        <dbReference type="ARBA" id="ARBA00005194"/>
    </source>
</evidence>
<dbReference type="Gene3D" id="3.90.550.10">
    <property type="entry name" value="Spore Coat Polysaccharide Biosynthesis Protein SpsA, Chain A"/>
    <property type="match status" value="1"/>
</dbReference>
<dbReference type="CDD" id="cd03356">
    <property type="entry name" value="LbH_G1P_AT_C_like"/>
    <property type="match status" value="1"/>
</dbReference>
<dbReference type="GO" id="GO:0002183">
    <property type="term" value="P:cytoplasmic translational initiation"/>
    <property type="evidence" value="ECO:0007669"/>
    <property type="project" value="TreeGrafter"/>
</dbReference>
<dbReference type="Pfam" id="PF00483">
    <property type="entry name" value="NTP_transferase"/>
    <property type="match status" value="1"/>
</dbReference>
<comment type="similarity">
    <text evidence="5">Belongs to the eIF-2B gamma/epsilon subunits family.</text>
</comment>
<comment type="subunit">
    <text evidence="23">Component of the translation initiation factor 2B (eIF2B) complex which is a heterodecamer of two sets of five different subunits: alpha, beta, gamma, delta and epsilon. Subunits alpha, beta and delta comprise a regulatory subcomplex and subunits epsilon and gamma comprise a catalytic subcomplex. Within the complex, the hexameric regulatory complex resides at the center, with the two heterodimeric catalytic subcomplexes bound on opposite sides.</text>
</comment>
<dbReference type="Gene3D" id="2.160.10.10">
    <property type="entry name" value="Hexapeptide repeat proteins"/>
    <property type="match status" value="1"/>
</dbReference>
<dbReference type="EMBL" id="CAJGYM010000040">
    <property type="protein sequence ID" value="CAD6193972.1"/>
    <property type="molecule type" value="Genomic_DNA"/>
</dbReference>
<dbReference type="EC" id="1.3.1.93" evidence="6"/>
<dbReference type="GO" id="GO:0006633">
    <property type="term" value="P:fatty acid biosynthetic process"/>
    <property type="evidence" value="ECO:0007669"/>
    <property type="project" value="UniProtKB-KW"/>
</dbReference>
<evidence type="ECO:0000313" key="28">
    <source>
        <dbReference type="EMBL" id="CAD6193972.1"/>
    </source>
</evidence>
<evidence type="ECO:0000256" key="19">
    <source>
        <dbReference type="ARBA" id="ARBA00023160"/>
    </source>
</evidence>
<keyword evidence="17" id="KW-0443">Lipid metabolism</keyword>
<evidence type="ECO:0000256" key="25">
    <source>
        <dbReference type="ARBA" id="ARBA00058640"/>
    </source>
</evidence>
<evidence type="ECO:0000256" key="12">
    <source>
        <dbReference type="ARBA" id="ARBA00022832"/>
    </source>
</evidence>
<dbReference type="Pfam" id="PF02544">
    <property type="entry name" value="Steroid_dh"/>
    <property type="match status" value="1"/>
</dbReference>
<evidence type="ECO:0000256" key="21">
    <source>
        <dbReference type="ARBA" id="ARBA00044229"/>
    </source>
</evidence>
<dbReference type="SUPFAM" id="SSF53448">
    <property type="entry name" value="Nucleotide-diphospho-sugar transferases"/>
    <property type="match status" value="1"/>
</dbReference>
<keyword evidence="9" id="KW-0396">Initiation factor</keyword>
<evidence type="ECO:0000256" key="20">
    <source>
        <dbReference type="ARBA" id="ARBA00044196"/>
    </source>
</evidence>
<evidence type="ECO:0000256" key="13">
    <source>
        <dbReference type="ARBA" id="ARBA00022857"/>
    </source>
</evidence>
<evidence type="ECO:0000259" key="27">
    <source>
        <dbReference type="PROSITE" id="PS50053"/>
    </source>
</evidence>
<keyword evidence="10 26" id="KW-0812">Transmembrane</keyword>
<dbReference type="InterPro" id="IPR049127">
    <property type="entry name" value="TECR-like_N"/>
</dbReference>
<protein>
    <recommendedName>
        <fullName evidence="20">Translation initiation factor eIF2B subunit gamma</fullName>
        <ecNumber evidence="6">1.3.1.93</ecNumber>
    </recommendedName>
    <alternativeName>
        <fullName evidence="21">eIF2B GDP-GTP exchange factor subunit gamma</fullName>
    </alternativeName>
</protein>
<dbReference type="Pfam" id="PF21696">
    <property type="entry name" value="TECR_N"/>
    <property type="match status" value="1"/>
</dbReference>
<dbReference type="InterPro" id="IPR000626">
    <property type="entry name" value="Ubiquitin-like_dom"/>
</dbReference>
<keyword evidence="11" id="KW-0256">Endoplasmic reticulum</keyword>
<evidence type="ECO:0000256" key="1">
    <source>
        <dbReference type="ARBA" id="ARBA00004477"/>
    </source>
</evidence>
<keyword evidence="19" id="KW-0275">Fatty acid biosynthesis</keyword>
<dbReference type="FunFam" id="1.20.120.1630:FF:000010">
    <property type="entry name" value="Steroid alpha reductase family protein"/>
    <property type="match status" value="1"/>
</dbReference>
<comment type="caution">
    <text evidence="28">The sequence shown here is derived from an EMBL/GenBank/DDBJ whole genome shotgun (WGS) entry which is preliminary data.</text>
</comment>
<evidence type="ECO:0000256" key="16">
    <source>
        <dbReference type="ARBA" id="ARBA00023002"/>
    </source>
</evidence>
<gene>
    <name evidence="28" type="ORF">CAUJ_LOCUS9891</name>
</gene>
<proteinExistence type="inferred from homology"/>
<evidence type="ECO:0000256" key="24">
    <source>
        <dbReference type="ARBA" id="ARBA00051495"/>
    </source>
</evidence>
<comment type="function">
    <text evidence="22">Acts as a component of the translation initiation factor 2B (eIF2B) complex, which catalyzes the exchange of GDP for GTP on the eukaryotic initiation factor 2 (eIF2) complex gamma subunit. Its guanine nucleotide exchange factor activity is repressed when bound to eIF2 complex phosphorylated on the alpha subunit, thereby limiting the amount of methionyl-initiator methionine tRNA available to the ribosome and consequently global translation is repressed.</text>
</comment>
<evidence type="ECO:0000256" key="2">
    <source>
        <dbReference type="ARBA" id="ARBA00004514"/>
    </source>
</evidence>
<dbReference type="GO" id="GO:0005851">
    <property type="term" value="C:eukaryotic translation initiation factor 2B complex"/>
    <property type="evidence" value="ECO:0007669"/>
    <property type="project" value="TreeGrafter"/>
</dbReference>
<keyword evidence="13" id="KW-0521">NADP</keyword>
<dbReference type="Gene3D" id="1.20.120.1630">
    <property type="match status" value="1"/>
</dbReference>
<comment type="subcellular location">
    <subcellularLocation>
        <location evidence="2">Cytoplasm</location>
        <location evidence="2">Cytosol</location>
    </subcellularLocation>
    <subcellularLocation>
        <location evidence="1">Endoplasmic reticulum membrane</location>
        <topology evidence="1">Multi-pass membrane protein</topology>
    </subcellularLocation>
</comment>
<dbReference type="PANTHER" id="PTHR45989">
    <property type="entry name" value="TRANSLATION INITIATION FACTOR EIF-2B SUBUNIT GAMMA"/>
    <property type="match status" value="1"/>
</dbReference>